<keyword evidence="1" id="KW-0732">Signal</keyword>
<organism evidence="2 3">
    <name type="scientific">Piscinibacter terrae</name>
    <dbReference type="NCBI Taxonomy" id="2496871"/>
    <lineage>
        <taxon>Bacteria</taxon>
        <taxon>Pseudomonadati</taxon>
        <taxon>Pseudomonadota</taxon>
        <taxon>Betaproteobacteria</taxon>
        <taxon>Burkholderiales</taxon>
        <taxon>Sphaerotilaceae</taxon>
        <taxon>Piscinibacter</taxon>
    </lineage>
</organism>
<keyword evidence="3" id="KW-1185">Reference proteome</keyword>
<feature type="signal peptide" evidence="1">
    <location>
        <begin position="1"/>
        <end position="28"/>
    </location>
</feature>
<evidence type="ECO:0000256" key="1">
    <source>
        <dbReference type="SAM" id="SignalP"/>
    </source>
</evidence>
<evidence type="ECO:0000313" key="2">
    <source>
        <dbReference type="EMBL" id="RQP21787.1"/>
    </source>
</evidence>
<feature type="chain" id="PRO_5018248692" evidence="1">
    <location>
        <begin position="29"/>
        <end position="287"/>
    </location>
</feature>
<gene>
    <name evidence="2" type="ORF">DZC73_25420</name>
</gene>
<reference evidence="2 3" key="1">
    <citation type="submission" date="2018-08" db="EMBL/GenBank/DDBJ databases">
        <authorList>
            <person name="Khan S.A."/>
            <person name="Jeon C.O."/>
            <person name="Chun B.H."/>
            <person name="Jeong S.E."/>
        </authorList>
    </citation>
    <scope>NUCLEOTIDE SEQUENCE [LARGE SCALE GENOMIC DNA]</scope>
    <source>
        <strain evidence="2 3">S-16</strain>
    </source>
</reference>
<dbReference type="SUPFAM" id="SSF55486">
    <property type="entry name" value="Metalloproteases ('zincins'), catalytic domain"/>
    <property type="match status" value="1"/>
</dbReference>
<name>A0A3N7HIB2_9BURK</name>
<dbReference type="EMBL" id="QUSW01000009">
    <property type="protein sequence ID" value="RQP21787.1"/>
    <property type="molecule type" value="Genomic_DNA"/>
</dbReference>
<sequence length="287" mass="30980">MSKKTFQRLAAAVSVGLMLVAVATPSQATHSWAGYHWARTTPEFTLKLGDNLTTADWKAHLAQSSSDWNSGNSPVLTAVVGGTSNKRCSMVAGTTQVCNGRYGNNGWLGLASINITGGVHITQGSAKMNDTYFNSATYNNPNEREHVMCQEVAHTFGLDHQSTDGSSQNSCMDYFSNTGANAGSTLSTKPNRHDFDELSLIYSHLDSTSTINQIAAEVVAMSVGPAAANRDVGDEPESWGQLVRQSANGRSSVYERHNGDGSKNVTHVYWTHEATARCPGCDHRYDR</sequence>
<accession>A0A3N7HIB2</accession>
<comment type="caution">
    <text evidence="2">The sequence shown here is derived from an EMBL/GenBank/DDBJ whole genome shotgun (WGS) entry which is preliminary data.</text>
</comment>
<evidence type="ECO:0000313" key="3">
    <source>
        <dbReference type="Proteomes" id="UP000267464"/>
    </source>
</evidence>
<dbReference type="AlphaFoldDB" id="A0A3N7HIB2"/>
<dbReference type="GO" id="GO:0008237">
    <property type="term" value="F:metallopeptidase activity"/>
    <property type="evidence" value="ECO:0007669"/>
    <property type="project" value="InterPro"/>
</dbReference>
<proteinExistence type="predicted"/>
<dbReference type="OrthoDB" id="7594344at2"/>
<dbReference type="Proteomes" id="UP000267464">
    <property type="component" value="Unassembled WGS sequence"/>
</dbReference>
<protein>
    <submittedName>
        <fullName evidence="2">Uncharacterized protein</fullName>
    </submittedName>
</protein>
<reference evidence="2 3" key="2">
    <citation type="submission" date="2018-12" db="EMBL/GenBank/DDBJ databases">
        <title>Rhizobacter gummiphilus sp. nov., a rubber-degrading bacterium isolated from the soil of a botanical garden in Japan.</title>
        <authorList>
            <person name="Shunsuke S.S."/>
        </authorList>
    </citation>
    <scope>NUCLEOTIDE SEQUENCE [LARGE SCALE GENOMIC DNA]</scope>
    <source>
        <strain evidence="2 3">S-16</strain>
    </source>
</reference>
<dbReference type="InterPro" id="IPR024079">
    <property type="entry name" value="MetalloPept_cat_dom_sf"/>
</dbReference>
<dbReference type="Gene3D" id="3.40.390.10">
    <property type="entry name" value="Collagenase (Catalytic Domain)"/>
    <property type="match status" value="1"/>
</dbReference>